<evidence type="ECO:0000313" key="9">
    <source>
        <dbReference type="Proteomes" id="UP000199403"/>
    </source>
</evidence>
<dbReference type="Gene3D" id="3.40.50.300">
    <property type="entry name" value="P-loop containing nucleotide triphosphate hydrolases"/>
    <property type="match status" value="1"/>
</dbReference>
<evidence type="ECO:0000256" key="4">
    <source>
        <dbReference type="ARBA" id="ARBA00022967"/>
    </source>
</evidence>
<evidence type="ECO:0000256" key="2">
    <source>
        <dbReference type="ARBA" id="ARBA00022741"/>
    </source>
</evidence>
<keyword evidence="8" id="KW-0449">Lipoprotein</keyword>
<dbReference type="AlphaFoldDB" id="A0A1H6TQJ6"/>
<keyword evidence="6" id="KW-0812">Transmembrane</keyword>
<dbReference type="Pfam" id="PF00005">
    <property type="entry name" value="ABC_tran"/>
    <property type="match status" value="1"/>
</dbReference>
<dbReference type="GO" id="GO:0022857">
    <property type="term" value="F:transmembrane transporter activity"/>
    <property type="evidence" value="ECO:0007669"/>
    <property type="project" value="UniProtKB-ARBA"/>
</dbReference>
<dbReference type="EMBL" id="FNZH01000001">
    <property type="protein sequence ID" value="SEI82308.1"/>
    <property type="molecule type" value="Genomic_DNA"/>
</dbReference>
<keyword evidence="1" id="KW-0813">Transport</keyword>
<evidence type="ECO:0000256" key="5">
    <source>
        <dbReference type="ARBA" id="ARBA00038388"/>
    </source>
</evidence>
<dbReference type="PANTHER" id="PTHR42798:SF6">
    <property type="entry name" value="CELL DIVISION ATP-BINDING PROTEIN FTSE"/>
    <property type="match status" value="1"/>
</dbReference>
<comment type="similarity">
    <text evidence="5">Belongs to the ABC transporter superfamily. Macrolide exporter (TC 3.A.1.122) family.</text>
</comment>
<evidence type="ECO:0000313" key="8">
    <source>
        <dbReference type="EMBL" id="SEI82308.1"/>
    </source>
</evidence>
<dbReference type="STRING" id="1416801.SAMN05192553_101430"/>
<dbReference type="FunFam" id="3.40.50.300:FF:000032">
    <property type="entry name" value="Export ABC transporter ATP-binding protein"/>
    <property type="match status" value="1"/>
</dbReference>
<reference evidence="9" key="1">
    <citation type="submission" date="2016-10" db="EMBL/GenBank/DDBJ databases">
        <authorList>
            <person name="Varghese N."/>
            <person name="Submissions S."/>
        </authorList>
    </citation>
    <scope>NUCLEOTIDE SEQUENCE [LARGE SCALE GENOMIC DNA]</scope>
    <source>
        <strain evidence="9">IBRC-M 10761</strain>
    </source>
</reference>
<sequence length="295" mass="32939">MPEVNVKCPIIQGLCLAFWANRKTLFVFYYLILIYGVINQRYSKMHTDKPPPLPAFLKISLILPPFQFLNFVYLPRLSMLIAQSIQKYYGDLHVLKGVNVSIQKGEIVSIVGASGAGKSTLLHILGTLDKADSGTLEVEGLDILKLTGDRLATFRNDRIGFIFQFHNLLPEFTAEENIWIPGLMGKKPENVLKKRTQDLAKLLGIQSRLSHKPAALSGGEQQRVAVARALVNNPDMIFADEPSGNLDTQNAQSLHELFFKLRDEFGQSFVIVTHNQSLAGMSDRMLTMEDGKILA</sequence>
<dbReference type="PANTHER" id="PTHR42798">
    <property type="entry name" value="LIPOPROTEIN-RELEASING SYSTEM ATP-BINDING PROTEIN LOLD"/>
    <property type="match status" value="1"/>
</dbReference>
<dbReference type="PROSITE" id="PS50893">
    <property type="entry name" value="ABC_TRANSPORTER_2"/>
    <property type="match status" value="1"/>
</dbReference>
<proteinExistence type="inferred from homology"/>
<dbReference type="CDD" id="cd03255">
    <property type="entry name" value="ABC_MJ0796_LolCDE_FtsE"/>
    <property type="match status" value="1"/>
</dbReference>
<keyword evidence="6" id="KW-1133">Transmembrane helix</keyword>
<dbReference type="GO" id="GO:0005524">
    <property type="term" value="F:ATP binding"/>
    <property type="evidence" value="ECO:0007669"/>
    <property type="project" value="UniProtKB-KW"/>
</dbReference>
<dbReference type="Proteomes" id="UP000199403">
    <property type="component" value="Unassembled WGS sequence"/>
</dbReference>
<feature type="transmembrane region" description="Helical" evidence="6">
    <location>
        <begin position="55"/>
        <end position="74"/>
    </location>
</feature>
<keyword evidence="6" id="KW-0472">Membrane</keyword>
<dbReference type="InterPro" id="IPR027417">
    <property type="entry name" value="P-loop_NTPase"/>
</dbReference>
<evidence type="ECO:0000259" key="7">
    <source>
        <dbReference type="PROSITE" id="PS50893"/>
    </source>
</evidence>
<evidence type="ECO:0000256" key="6">
    <source>
        <dbReference type="SAM" id="Phobius"/>
    </source>
</evidence>
<keyword evidence="2" id="KW-0547">Nucleotide-binding</keyword>
<name>A0A1H6TQJ6_9BACT</name>
<dbReference type="SMART" id="SM00382">
    <property type="entry name" value="AAA"/>
    <property type="match status" value="1"/>
</dbReference>
<feature type="domain" description="ABC transporter" evidence="7">
    <location>
        <begin position="80"/>
        <end position="294"/>
    </location>
</feature>
<dbReference type="PROSITE" id="PS00211">
    <property type="entry name" value="ABC_TRANSPORTER_1"/>
    <property type="match status" value="1"/>
</dbReference>
<keyword evidence="3 8" id="KW-0067">ATP-binding</keyword>
<dbReference type="InterPro" id="IPR003439">
    <property type="entry name" value="ABC_transporter-like_ATP-bd"/>
</dbReference>
<gene>
    <name evidence="8" type="ORF">SAMN05192553_101430</name>
</gene>
<organism evidence="8 9">
    <name type="scientific">Cyclobacterium xiamenense</name>
    <dbReference type="NCBI Taxonomy" id="1297121"/>
    <lineage>
        <taxon>Bacteria</taxon>
        <taxon>Pseudomonadati</taxon>
        <taxon>Bacteroidota</taxon>
        <taxon>Cytophagia</taxon>
        <taxon>Cytophagales</taxon>
        <taxon>Cyclobacteriaceae</taxon>
        <taxon>Cyclobacterium</taxon>
    </lineage>
</organism>
<evidence type="ECO:0000256" key="1">
    <source>
        <dbReference type="ARBA" id="ARBA00022448"/>
    </source>
</evidence>
<protein>
    <submittedName>
        <fullName evidence="8">Lipoprotein-releasing system ATP-binding protein</fullName>
    </submittedName>
</protein>
<dbReference type="InterPro" id="IPR017871">
    <property type="entry name" value="ABC_transporter-like_CS"/>
</dbReference>
<dbReference type="InterPro" id="IPR003593">
    <property type="entry name" value="AAA+_ATPase"/>
</dbReference>
<keyword evidence="4" id="KW-1278">Translocase</keyword>
<accession>A0A1H6TQJ6</accession>
<feature type="transmembrane region" description="Helical" evidence="6">
    <location>
        <begin position="26"/>
        <end position="43"/>
    </location>
</feature>
<dbReference type="InterPro" id="IPR017911">
    <property type="entry name" value="MacB-like_ATP-bd"/>
</dbReference>
<dbReference type="GO" id="GO:0016887">
    <property type="term" value="F:ATP hydrolysis activity"/>
    <property type="evidence" value="ECO:0007669"/>
    <property type="project" value="InterPro"/>
</dbReference>
<dbReference type="SUPFAM" id="SSF52540">
    <property type="entry name" value="P-loop containing nucleoside triphosphate hydrolases"/>
    <property type="match status" value="1"/>
</dbReference>
<evidence type="ECO:0000256" key="3">
    <source>
        <dbReference type="ARBA" id="ARBA00022840"/>
    </source>
</evidence>
<keyword evidence="9" id="KW-1185">Reference proteome</keyword>
<dbReference type="GO" id="GO:0098796">
    <property type="term" value="C:membrane protein complex"/>
    <property type="evidence" value="ECO:0007669"/>
    <property type="project" value="UniProtKB-ARBA"/>
</dbReference>